<evidence type="ECO:0000256" key="6">
    <source>
        <dbReference type="SAM" id="Phobius"/>
    </source>
</evidence>
<keyword evidence="5 6" id="KW-0472">Membrane</keyword>
<dbReference type="Pfam" id="PF04241">
    <property type="entry name" value="DUF423"/>
    <property type="match status" value="1"/>
</dbReference>
<dbReference type="RefSeq" id="WP_072304328.1">
    <property type="nucleotide sequence ID" value="NZ_FPIY01000004.1"/>
</dbReference>
<keyword evidence="4 6" id="KW-1133">Transmembrane helix</keyword>
<dbReference type="InterPro" id="IPR006696">
    <property type="entry name" value="DUF423"/>
</dbReference>
<reference evidence="8" key="1">
    <citation type="submission" date="2016-11" db="EMBL/GenBank/DDBJ databases">
        <authorList>
            <person name="Varghese N."/>
            <person name="Submissions S."/>
        </authorList>
    </citation>
    <scope>NUCLEOTIDE SEQUENCE [LARGE SCALE GENOMIC DNA]</scope>
    <source>
        <strain evidence="8">DSM 24786</strain>
    </source>
</reference>
<proteinExistence type="inferred from homology"/>
<evidence type="ECO:0000313" key="8">
    <source>
        <dbReference type="Proteomes" id="UP000183257"/>
    </source>
</evidence>
<evidence type="ECO:0000256" key="2">
    <source>
        <dbReference type="ARBA" id="ARBA00009694"/>
    </source>
</evidence>
<organism evidence="7 8">
    <name type="scientific">Cellulophaga fucicola</name>
    <dbReference type="NCBI Taxonomy" id="76595"/>
    <lineage>
        <taxon>Bacteria</taxon>
        <taxon>Pseudomonadati</taxon>
        <taxon>Bacteroidota</taxon>
        <taxon>Flavobacteriia</taxon>
        <taxon>Flavobacteriales</taxon>
        <taxon>Flavobacteriaceae</taxon>
        <taxon>Cellulophaga</taxon>
    </lineage>
</organism>
<feature type="transmembrane region" description="Helical" evidence="6">
    <location>
        <begin position="101"/>
        <end position="124"/>
    </location>
</feature>
<evidence type="ECO:0000256" key="4">
    <source>
        <dbReference type="ARBA" id="ARBA00022989"/>
    </source>
</evidence>
<comment type="subcellular location">
    <subcellularLocation>
        <location evidence="1">Membrane</location>
        <topology evidence="1">Multi-pass membrane protein</topology>
    </subcellularLocation>
</comment>
<dbReference type="AlphaFoldDB" id="A0A1K1QK03"/>
<dbReference type="Proteomes" id="UP000183257">
    <property type="component" value="Unassembled WGS sequence"/>
</dbReference>
<name>A0A1K1QK03_9FLAO</name>
<sequence>MNKTILAAGVFFGLTAVIFGAFGAHGLEGLVDAKSIASYKTGTDYQMYHALLLLALGLLPQLEKKHKKQIFIFLVAGIVLFSFSIYILSIDTILGFNAKSIALTTPIGGLLLIIGWFLLGYRIFKHFN</sequence>
<dbReference type="OrthoDB" id="9802121at2"/>
<evidence type="ECO:0000256" key="5">
    <source>
        <dbReference type="ARBA" id="ARBA00023136"/>
    </source>
</evidence>
<evidence type="ECO:0000256" key="1">
    <source>
        <dbReference type="ARBA" id="ARBA00004141"/>
    </source>
</evidence>
<evidence type="ECO:0000313" key="7">
    <source>
        <dbReference type="EMBL" id="SFW60009.1"/>
    </source>
</evidence>
<keyword evidence="8" id="KW-1185">Reference proteome</keyword>
<feature type="transmembrane region" description="Helical" evidence="6">
    <location>
        <begin position="70"/>
        <end position="89"/>
    </location>
</feature>
<protein>
    <submittedName>
        <fullName evidence="7">Uncharacterized membrane protein YgdD, TMEM256/DUF423 family</fullName>
    </submittedName>
</protein>
<dbReference type="EMBL" id="FPIY01000004">
    <property type="protein sequence ID" value="SFW60009.1"/>
    <property type="molecule type" value="Genomic_DNA"/>
</dbReference>
<feature type="transmembrane region" description="Helical" evidence="6">
    <location>
        <begin position="47"/>
        <end position="63"/>
    </location>
</feature>
<comment type="similarity">
    <text evidence="2">Belongs to the UPF0382 family.</text>
</comment>
<evidence type="ECO:0000256" key="3">
    <source>
        <dbReference type="ARBA" id="ARBA00022692"/>
    </source>
</evidence>
<dbReference type="PANTHER" id="PTHR43461:SF1">
    <property type="entry name" value="TRANSMEMBRANE PROTEIN 256"/>
    <property type="match status" value="1"/>
</dbReference>
<dbReference type="GO" id="GO:0005886">
    <property type="term" value="C:plasma membrane"/>
    <property type="evidence" value="ECO:0007669"/>
    <property type="project" value="TreeGrafter"/>
</dbReference>
<dbReference type="STRING" id="76595.SAMN05660313_02697"/>
<accession>A0A1K1QK03</accession>
<dbReference type="PANTHER" id="PTHR43461">
    <property type="entry name" value="TRANSMEMBRANE PROTEIN 256"/>
    <property type="match status" value="1"/>
</dbReference>
<gene>
    <name evidence="7" type="ORF">SAMN05660313_02697</name>
</gene>
<keyword evidence="3 6" id="KW-0812">Transmembrane</keyword>